<dbReference type="OMA" id="FSCFQYM"/>
<dbReference type="GO" id="GO:0006874">
    <property type="term" value="P:intracellular calcium ion homeostasis"/>
    <property type="evidence" value="ECO:0007669"/>
    <property type="project" value="TreeGrafter"/>
</dbReference>
<dbReference type="Pfam" id="PF12409">
    <property type="entry name" value="P5-ATPase"/>
    <property type="match status" value="1"/>
</dbReference>
<keyword evidence="4 13" id="KW-0812">Transmembrane</keyword>
<dbReference type="RefSeq" id="XP_014244201.1">
    <property type="nucleotide sequence ID" value="XM_014388715.2"/>
</dbReference>
<feature type="domain" description="Cation-transporting P-type ATPase N-terminal" evidence="15">
    <location>
        <begin position="135"/>
        <end position="190"/>
    </location>
</feature>
<evidence type="ECO:0000256" key="6">
    <source>
        <dbReference type="ARBA" id="ARBA00022741"/>
    </source>
</evidence>
<keyword evidence="7 13" id="KW-0067">ATP-binding</keyword>
<dbReference type="SFLD" id="SFLDF00027">
    <property type="entry name" value="p-type_atpase"/>
    <property type="match status" value="1"/>
</dbReference>
<dbReference type="SUPFAM" id="SSF81660">
    <property type="entry name" value="Metal cation-transporting ATPase, ATP-binding domain N"/>
    <property type="match status" value="1"/>
</dbReference>
<dbReference type="EC" id="7.2.2.-" evidence="13"/>
<feature type="transmembrane region" description="Helical" evidence="13">
    <location>
        <begin position="47"/>
        <end position="67"/>
    </location>
</feature>
<dbReference type="InterPro" id="IPR036412">
    <property type="entry name" value="HAD-like_sf"/>
</dbReference>
<dbReference type="Gene3D" id="3.40.50.1000">
    <property type="entry name" value="HAD superfamily/HAD-like"/>
    <property type="match status" value="1"/>
</dbReference>
<dbReference type="InterPro" id="IPR001757">
    <property type="entry name" value="P_typ_ATPase"/>
</dbReference>
<keyword evidence="6 13" id="KW-0547">Nucleotide-binding</keyword>
<protein>
    <recommendedName>
        <fullName evidence="13">Cation-transporting ATPase</fullName>
        <ecNumber evidence="13">7.2.2.-</ecNumber>
    </recommendedName>
</protein>
<sequence>MSQYGNRNRRLYRWEYEPFYDGSSQSLDTGAGKVKCKAYKTSKSQMFVLYVLYILSLGILYLFVQWYPQLKAILGYRRALLQDADTILVKDKLGKVTMCPVVDKPERHFDYQLQRYVWHVQTTSFILLVGKTGSLKNLISSVQGISQEQRNIDIETYGSNEIKLQETSVWKLLINEVLNPFYVFEILSIILWTFDEYYHYAICVVIMSASAIMVLLYNTKRQNNMLKKMVAPPRDDYVIVLDDKGTLQLISSSELVPGDIISIPKQGCLMTCDAMLVTGSCIVNESVLTGESVPVTKIPPPHTDEDYDPGILHAKHTLYCGTQIIQTRYYNHDKVLALVVRTGSMTAKGQLVRSIIFPKGFGFDFYRDAIKYIIVMFFISLVGVICSMYLFINHGSDWETVLLRSLDIVTIVVPPALPAAMTVGTMYAQNRLKKKGIFCTSPPRINVAGKVKLVCFDKTGTLTEEGLSVWGVLTSDGRSMIEIEEKPESLPIMSPLLHAMASCHSLTKIEGELCGDPLDLSMFKSTEWDLVEPGLEVNRFDQLTPTIVKPMRWQFVNTLDHTASINVPLEIGIVRQFHFNSNVQTMSVIARQLAAKNYTFYTKGAPERVLSMCKPKSVPSNITITLSYYTSAGYRVIAFAYKELPARMNWLQVQRIQREQLENDLEFLGLLIMRNTLKEQSAPVIRQLQQARIKCLMLTGDNMLTAVSVSRDCGLLLPSTPLSQVVVTTTEPRTVKLHPLHSSSEHVEIDASSSLAVDGTTWTELNENFPGLVPQVATRSVIFARMSPQQKAHVVETLQSLDYIVAMVGDGANDCGALKTAHIGISISAAEASIAAPFTSSTPDVTCVPTLILEGRCALVTNFGLFNFMAMYSLIQFTSVLILYLDGIELGTMQFLYVDLVITTSLAVVMGRSKPSDVIVPQRPISTLISPSNIIPLFLQVGLSSVIQVISLHLLRTEHWFRPIEVDFGNTEVLCWENTTIFIISCFQYVIISVAYSKGKPHRESIYNN</sequence>
<comment type="catalytic activity">
    <reaction evidence="12 13">
        <text>ATP + H2O = ADP + phosphate + H(+)</text>
        <dbReference type="Rhea" id="RHEA:13065"/>
        <dbReference type="ChEBI" id="CHEBI:15377"/>
        <dbReference type="ChEBI" id="CHEBI:15378"/>
        <dbReference type="ChEBI" id="CHEBI:30616"/>
        <dbReference type="ChEBI" id="CHEBI:43474"/>
        <dbReference type="ChEBI" id="CHEBI:456216"/>
    </reaction>
</comment>
<dbReference type="InterPro" id="IPR008250">
    <property type="entry name" value="ATPase_P-typ_transduc_dom_A_sf"/>
</dbReference>
<feature type="transmembrane region" description="Helical" evidence="13">
    <location>
        <begin position="891"/>
        <end position="913"/>
    </location>
</feature>
<dbReference type="GeneID" id="106663684"/>
<dbReference type="InterPro" id="IPR023214">
    <property type="entry name" value="HAD_sf"/>
</dbReference>
<evidence type="ECO:0000256" key="3">
    <source>
        <dbReference type="ARBA" id="ARBA00022553"/>
    </source>
</evidence>
<dbReference type="InterPro" id="IPR059000">
    <property type="entry name" value="ATPase_P-type_domA"/>
</dbReference>
<evidence type="ECO:0000256" key="5">
    <source>
        <dbReference type="ARBA" id="ARBA00022723"/>
    </source>
</evidence>
<name>A0A8I6RJ18_CIMLE</name>
<reference evidence="17" key="1">
    <citation type="submission" date="2022-01" db="UniProtKB">
        <authorList>
            <consortium name="EnsemblMetazoa"/>
        </authorList>
    </citation>
    <scope>IDENTIFICATION</scope>
</reference>
<feature type="transmembrane region" description="Helical" evidence="13">
    <location>
        <begin position="197"/>
        <end position="219"/>
    </location>
</feature>
<feature type="transmembrane region" description="Helical" evidence="13">
    <location>
        <begin position="976"/>
        <end position="996"/>
    </location>
</feature>
<dbReference type="EnsemblMetazoa" id="XM_014388715.2">
    <property type="protein sequence ID" value="XP_014244201.1"/>
    <property type="gene ID" value="LOC106663684"/>
</dbReference>
<dbReference type="InterPro" id="IPR004014">
    <property type="entry name" value="ATPase_P-typ_cation-transptr_N"/>
</dbReference>
<dbReference type="FunFam" id="1.20.1110.10:FF:000023">
    <property type="entry name" value="Cation-transporting ATPase"/>
    <property type="match status" value="1"/>
</dbReference>
<dbReference type="InterPro" id="IPR023299">
    <property type="entry name" value="ATPase_P-typ_cyto_dom_N"/>
</dbReference>
<evidence type="ECO:0000256" key="13">
    <source>
        <dbReference type="RuleBase" id="RU362082"/>
    </source>
</evidence>
<keyword evidence="5 13" id="KW-0479">Metal-binding</keyword>
<comment type="similarity">
    <text evidence="2 13">Belongs to the cation transport ATPase (P-type) (TC 3.A.3) family. Type V subfamily.</text>
</comment>
<dbReference type="GO" id="GO:0140358">
    <property type="term" value="F:P-type transmembrane transporter activity"/>
    <property type="evidence" value="ECO:0007669"/>
    <property type="project" value="InterPro"/>
</dbReference>
<keyword evidence="10 13" id="KW-1133">Transmembrane helix</keyword>
<evidence type="ECO:0000256" key="7">
    <source>
        <dbReference type="ARBA" id="ARBA00022840"/>
    </source>
</evidence>
<dbReference type="SFLD" id="SFLDS00003">
    <property type="entry name" value="Haloacid_Dehalogenase"/>
    <property type="match status" value="1"/>
</dbReference>
<dbReference type="NCBIfam" id="TIGR01494">
    <property type="entry name" value="ATPase_P-type"/>
    <property type="match status" value="2"/>
</dbReference>
<keyword evidence="18" id="KW-1185">Reference proteome</keyword>
<feature type="domain" description="P5B-type ATPase N-terminal" evidence="16">
    <location>
        <begin position="34"/>
        <end position="105"/>
    </location>
</feature>
<dbReference type="InterPro" id="IPR018303">
    <property type="entry name" value="ATPase_P-typ_P_site"/>
</dbReference>
<dbReference type="Gene3D" id="1.20.1110.10">
    <property type="entry name" value="Calcium-transporting ATPase, transmembrane domain"/>
    <property type="match status" value="1"/>
</dbReference>
<keyword evidence="3" id="KW-0597">Phosphoprotein</keyword>
<dbReference type="PRINTS" id="PR00119">
    <property type="entry name" value="CATATPASE"/>
</dbReference>
<dbReference type="GO" id="GO:0016020">
    <property type="term" value="C:membrane"/>
    <property type="evidence" value="ECO:0007669"/>
    <property type="project" value="UniProtKB-SubCell"/>
</dbReference>
<evidence type="ECO:0000256" key="2">
    <source>
        <dbReference type="ARBA" id="ARBA00006000"/>
    </source>
</evidence>
<dbReference type="SUPFAM" id="SSF56784">
    <property type="entry name" value="HAD-like"/>
    <property type="match status" value="1"/>
</dbReference>
<dbReference type="Proteomes" id="UP000494040">
    <property type="component" value="Unassembled WGS sequence"/>
</dbReference>
<evidence type="ECO:0000256" key="4">
    <source>
        <dbReference type="ARBA" id="ARBA00022692"/>
    </source>
</evidence>
<dbReference type="SUPFAM" id="SSF81665">
    <property type="entry name" value="Calcium ATPase, transmembrane domain M"/>
    <property type="match status" value="1"/>
</dbReference>
<dbReference type="SFLD" id="SFLDG00002">
    <property type="entry name" value="C1.7:_P-type_atpase_like"/>
    <property type="match status" value="1"/>
</dbReference>
<dbReference type="Gene3D" id="2.70.150.10">
    <property type="entry name" value="Calcium-transporting ATPase, cytoplasmic transduction domain A"/>
    <property type="match status" value="1"/>
</dbReference>
<dbReference type="Pfam" id="PF00690">
    <property type="entry name" value="Cation_ATPase_N"/>
    <property type="match status" value="1"/>
</dbReference>
<accession>A0A8I6RJ18</accession>
<evidence type="ECO:0000259" key="15">
    <source>
        <dbReference type="Pfam" id="PF00690"/>
    </source>
</evidence>
<evidence type="ECO:0000313" key="17">
    <source>
        <dbReference type="EnsemblMetazoa" id="XP_014244201.1"/>
    </source>
</evidence>
<keyword evidence="11 13" id="KW-0472">Membrane</keyword>
<feature type="transmembrane region" description="Helical" evidence="13">
    <location>
        <begin position="369"/>
        <end position="392"/>
    </location>
</feature>
<evidence type="ECO:0000259" key="16">
    <source>
        <dbReference type="Pfam" id="PF12409"/>
    </source>
</evidence>
<evidence type="ECO:0000256" key="12">
    <source>
        <dbReference type="ARBA" id="ARBA00049360"/>
    </source>
</evidence>
<dbReference type="PANTHER" id="PTHR45630:SF8">
    <property type="entry name" value="CATION-TRANSPORTING ATPASE"/>
    <property type="match status" value="1"/>
</dbReference>
<evidence type="ECO:0000256" key="11">
    <source>
        <dbReference type="ARBA" id="ARBA00023136"/>
    </source>
</evidence>
<keyword evidence="9 13" id="KW-1278">Translocase</keyword>
<keyword evidence="8 13" id="KW-0460">Magnesium</keyword>
<feature type="transmembrane region" description="Helical" evidence="13">
    <location>
        <begin position="408"/>
        <end position="428"/>
    </location>
</feature>
<dbReference type="GO" id="GO:0015203">
    <property type="term" value="F:polyamine transmembrane transporter activity"/>
    <property type="evidence" value="ECO:0007669"/>
    <property type="project" value="TreeGrafter"/>
</dbReference>
<evidence type="ECO:0000256" key="9">
    <source>
        <dbReference type="ARBA" id="ARBA00022967"/>
    </source>
</evidence>
<dbReference type="Pfam" id="PF00122">
    <property type="entry name" value="E1-E2_ATPase"/>
    <property type="match status" value="1"/>
</dbReference>
<feature type="transmembrane region" description="Helical" evidence="13">
    <location>
        <begin position="934"/>
        <end position="956"/>
    </location>
</feature>
<dbReference type="PROSITE" id="PS00154">
    <property type="entry name" value="ATPASE_E1_E2"/>
    <property type="match status" value="1"/>
</dbReference>
<dbReference type="GO" id="GO:0016887">
    <property type="term" value="F:ATP hydrolysis activity"/>
    <property type="evidence" value="ECO:0007669"/>
    <property type="project" value="InterPro"/>
</dbReference>
<organism evidence="17 18">
    <name type="scientific">Cimex lectularius</name>
    <name type="common">Bed bug</name>
    <name type="synonym">Acanthia lectularia</name>
    <dbReference type="NCBI Taxonomy" id="79782"/>
    <lineage>
        <taxon>Eukaryota</taxon>
        <taxon>Metazoa</taxon>
        <taxon>Ecdysozoa</taxon>
        <taxon>Arthropoda</taxon>
        <taxon>Hexapoda</taxon>
        <taxon>Insecta</taxon>
        <taxon>Pterygota</taxon>
        <taxon>Neoptera</taxon>
        <taxon>Paraneoptera</taxon>
        <taxon>Hemiptera</taxon>
        <taxon>Heteroptera</taxon>
        <taxon>Panheteroptera</taxon>
        <taxon>Cimicomorpha</taxon>
        <taxon>Cimicidae</taxon>
        <taxon>Cimex</taxon>
    </lineage>
</organism>
<dbReference type="OrthoDB" id="48943at2759"/>
<dbReference type="InterPro" id="IPR047819">
    <property type="entry name" value="P5A-ATPase_N"/>
</dbReference>
<comment type="caution">
    <text evidence="13">Lacks conserved residue(s) required for the propagation of feature annotation.</text>
</comment>
<evidence type="ECO:0000256" key="1">
    <source>
        <dbReference type="ARBA" id="ARBA00004141"/>
    </source>
</evidence>
<dbReference type="Pfam" id="PF13246">
    <property type="entry name" value="Cation_ATPase"/>
    <property type="match status" value="1"/>
</dbReference>
<dbReference type="InterPro" id="IPR044492">
    <property type="entry name" value="P_typ_ATPase_HD_dom"/>
</dbReference>
<dbReference type="GO" id="GO:0046872">
    <property type="term" value="F:metal ion binding"/>
    <property type="evidence" value="ECO:0007669"/>
    <property type="project" value="UniProtKB-UniRule"/>
</dbReference>
<evidence type="ECO:0000259" key="14">
    <source>
        <dbReference type="Pfam" id="PF00122"/>
    </source>
</evidence>
<dbReference type="GO" id="GO:0019829">
    <property type="term" value="F:ATPase-coupled monoatomic cation transmembrane transporter activity"/>
    <property type="evidence" value="ECO:0007669"/>
    <property type="project" value="UniProtKB-UniRule"/>
</dbReference>
<evidence type="ECO:0000256" key="8">
    <source>
        <dbReference type="ARBA" id="ARBA00022842"/>
    </source>
</evidence>
<dbReference type="SUPFAM" id="SSF81653">
    <property type="entry name" value="Calcium ATPase, transduction domain A"/>
    <property type="match status" value="1"/>
</dbReference>
<dbReference type="GO" id="GO:0005524">
    <property type="term" value="F:ATP binding"/>
    <property type="evidence" value="ECO:0007669"/>
    <property type="project" value="UniProtKB-UniRule"/>
</dbReference>
<dbReference type="InterPro" id="IPR006544">
    <property type="entry name" value="P-type_TPase_V"/>
</dbReference>
<evidence type="ECO:0000313" key="18">
    <source>
        <dbReference type="Proteomes" id="UP000494040"/>
    </source>
</evidence>
<dbReference type="NCBIfam" id="TIGR01657">
    <property type="entry name" value="P-ATPase-V"/>
    <property type="match status" value="1"/>
</dbReference>
<dbReference type="Gene3D" id="3.40.1110.10">
    <property type="entry name" value="Calcium-transporting ATPase, cytoplasmic domain N"/>
    <property type="match status" value="1"/>
</dbReference>
<dbReference type="InterPro" id="IPR023298">
    <property type="entry name" value="ATPase_P-typ_TM_dom_sf"/>
</dbReference>
<feature type="transmembrane region" description="Helical" evidence="13">
    <location>
        <begin position="865"/>
        <end position="885"/>
    </location>
</feature>
<proteinExistence type="inferred from homology"/>
<comment type="subcellular location">
    <subcellularLocation>
        <location evidence="1 13">Membrane</location>
        <topology evidence="1 13">Multi-pass membrane protein</topology>
    </subcellularLocation>
</comment>
<dbReference type="PANTHER" id="PTHR45630">
    <property type="entry name" value="CATION-TRANSPORTING ATPASE-RELATED"/>
    <property type="match status" value="1"/>
</dbReference>
<dbReference type="AlphaFoldDB" id="A0A8I6RJ18"/>
<feature type="domain" description="P-type ATPase A" evidence="14">
    <location>
        <begin position="239"/>
        <end position="355"/>
    </location>
</feature>
<evidence type="ECO:0000256" key="10">
    <source>
        <dbReference type="ARBA" id="ARBA00022989"/>
    </source>
</evidence>